<evidence type="ECO:0000256" key="3">
    <source>
        <dbReference type="ARBA" id="ARBA00022679"/>
    </source>
</evidence>
<dbReference type="EMBL" id="RPFW01000001">
    <property type="protein sequence ID" value="TVZ07513.1"/>
    <property type="molecule type" value="Genomic_DNA"/>
</dbReference>
<feature type="domain" description="Protein kinase" evidence="10">
    <location>
        <begin position="13"/>
        <end position="276"/>
    </location>
</feature>
<evidence type="ECO:0000256" key="9">
    <source>
        <dbReference type="SAM" id="Phobius"/>
    </source>
</evidence>
<evidence type="ECO:0000313" key="12">
    <source>
        <dbReference type="Proteomes" id="UP000460272"/>
    </source>
</evidence>
<dbReference type="PROSITE" id="PS50011">
    <property type="entry name" value="PROTEIN_KINASE_DOM"/>
    <property type="match status" value="1"/>
</dbReference>
<dbReference type="PANTHER" id="PTHR43289:SF6">
    <property type="entry name" value="SERINE_THREONINE-PROTEIN KINASE NEKL-3"/>
    <property type="match status" value="1"/>
</dbReference>
<dbReference type="PROSITE" id="PS00108">
    <property type="entry name" value="PROTEIN_KINASE_ST"/>
    <property type="match status" value="1"/>
</dbReference>
<name>A0A6P2CD68_9ACTN</name>
<keyword evidence="2 11" id="KW-0723">Serine/threonine-protein kinase</keyword>
<keyword evidence="12" id="KW-1185">Reference proteome</keyword>
<evidence type="ECO:0000256" key="4">
    <source>
        <dbReference type="ARBA" id="ARBA00022741"/>
    </source>
</evidence>
<gene>
    <name evidence="11" type="ORF">EAS64_07675</name>
</gene>
<feature type="compositionally biased region" description="Low complexity" evidence="8">
    <location>
        <begin position="339"/>
        <end position="353"/>
    </location>
</feature>
<dbReference type="Pfam" id="PF00069">
    <property type="entry name" value="Pkinase"/>
    <property type="match status" value="1"/>
</dbReference>
<keyword evidence="5 11" id="KW-0418">Kinase</keyword>
<keyword evidence="9" id="KW-1133">Transmembrane helix</keyword>
<evidence type="ECO:0000256" key="1">
    <source>
        <dbReference type="ARBA" id="ARBA00012513"/>
    </source>
</evidence>
<feature type="binding site" evidence="7">
    <location>
        <position position="42"/>
    </location>
    <ligand>
        <name>ATP</name>
        <dbReference type="ChEBI" id="CHEBI:30616"/>
    </ligand>
</feature>
<feature type="compositionally biased region" description="Basic and acidic residues" evidence="8">
    <location>
        <begin position="290"/>
        <end position="303"/>
    </location>
</feature>
<feature type="region of interest" description="Disordered" evidence="8">
    <location>
        <begin position="283"/>
        <end position="367"/>
    </location>
</feature>
<dbReference type="GO" id="GO:0004674">
    <property type="term" value="F:protein serine/threonine kinase activity"/>
    <property type="evidence" value="ECO:0007669"/>
    <property type="project" value="UniProtKB-KW"/>
</dbReference>
<keyword evidence="6 7" id="KW-0067">ATP-binding</keyword>
<dbReference type="InterPro" id="IPR000719">
    <property type="entry name" value="Prot_kinase_dom"/>
</dbReference>
<dbReference type="Proteomes" id="UP000460272">
    <property type="component" value="Unassembled WGS sequence"/>
</dbReference>
<organism evidence="11 12">
    <name type="scientific">Trebonia kvetii</name>
    <dbReference type="NCBI Taxonomy" id="2480626"/>
    <lineage>
        <taxon>Bacteria</taxon>
        <taxon>Bacillati</taxon>
        <taxon>Actinomycetota</taxon>
        <taxon>Actinomycetes</taxon>
        <taxon>Streptosporangiales</taxon>
        <taxon>Treboniaceae</taxon>
        <taxon>Trebonia</taxon>
    </lineage>
</organism>
<dbReference type="GO" id="GO:0005524">
    <property type="term" value="F:ATP binding"/>
    <property type="evidence" value="ECO:0007669"/>
    <property type="project" value="UniProtKB-UniRule"/>
</dbReference>
<dbReference type="InterPro" id="IPR017441">
    <property type="entry name" value="Protein_kinase_ATP_BS"/>
</dbReference>
<keyword evidence="9" id="KW-0472">Membrane</keyword>
<dbReference type="PROSITE" id="PS00107">
    <property type="entry name" value="PROTEIN_KINASE_ATP"/>
    <property type="match status" value="1"/>
</dbReference>
<evidence type="ECO:0000256" key="2">
    <source>
        <dbReference type="ARBA" id="ARBA00022527"/>
    </source>
</evidence>
<proteinExistence type="predicted"/>
<dbReference type="SMART" id="SM00220">
    <property type="entry name" value="S_TKc"/>
    <property type="match status" value="1"/>
</dbReference>
<evidence type="ECO:0000256" key="7">
    <source>
        <dbReference type="PROSITE-ProRule" id="PRU10141"/>
    </source>
</evidence>
<evidence type="ECO:0000256" key="6">
    <source>
        <dbReference type="ARBA" id="ARBA00022840"/>
    </source>
</evidence>
<evidence type="ECO:0000256" key="5">
    <source>
        <dbReference type="ARBA" id="ARBA00022777"/>
    </source>
</evidence>
<dbReference type="EC" id="2.7.11.1" evidence="1"/>
<dbReference type="SUPFAM" id="SSF56112">
    <property type="entry name" value="Protein kinase-like (PK-like)"/>
    <property type="match status" value="1"/>
</dbReference>
<dbReference type="Gene3D" id="1.10.510.10">
    <property type="entry name" value="Transferase(Phosphotransferase) domain 1"/>
    <property type="match status" value="1"/>
</dbReference>
<keyword evidence="9" id="KW-0812">Transmembrane</keyword>
<protein>
    <recommendedName>
        <fullName evidence="1">non-specific serine/threonine protein kinase</fullName>
        <ecNumber evidence="1">2.7.11.1</ecNumber>
    </recommendedName>
</protein>
<dbReference type="InterPro" id="IPR011009">
    <property type="entry name" value="Kinase-like_dom_sf"/>
</dbReference>
<dbReference type="InterPro" id="IPR008271">
    <property type="entry name" value="Ser/Thr_kinase_AS"/>
</dbReference>
<feature type="transmembrane region" description="Helical" evidence="9">
    <location>
        <begin position="375"/>
        <end position="397"/>
    </location>
</feature>
<comment type="caution">
    <text evidence="11">The sequence shown here is derived from an EMBL/GenBank/DDBJ whole genome shotgun (WGS) entry which is preliminary data.</text>
</comment>
<dbReference type="CDD" id="cd14014">
    <property type="entry name" value="STKc_PknB_like"/>
    <property type="match status" value="1"/>
</dbReference>
<evidence type="ECO:0000313" key="11">
    <source>
        <dbReference type="EMBL" id="TVZ07513.1"/>
    </source>
</evidence>
<reference evidence="11 12" key="1">
    <citation type="submission" date="2018-11" db="EMBL/GenBank/DDBJ databases">
        <title>Trebonia kvetii gen.nov., sp.nov., a novel acidophilic actinobacterium, and proposal of the new actinobacterial family Treboniaceae fam. nov.</title>
        <authorList>
            <person name="Rapoport D."/>
            <person name="Sagova-Mareckova M."/>
            <person name="Sedlacek I."/>
            <person name="Provaznik J."/>
            <person name="Kralova S."/>
            <person name="Pavlinic D."/>
            <person name="Benes V."/>
            <person name="Kopecky J."/>
        </authorList>
    </citation>
    <scope>NUCLEOTIDE SEQUENCE [LARGE SCALE GENOMIC DNA]</scope>
    <source>
        <strain evidence="11 12">15Tr583</strain>
    </source>
</reference>
<accession>A0A6P2CD68</accession>
<keyword evidence="3" id="KW-0808">Transferase</keyword>
<dbReference type="OrthoDB" id="9762169at2"/>
<dbReference type="Gene3D" id="3.30.200.20">
    <property type="entry name" value="Phosphorylase Kinase, domain 1"/>
    <property type="match status" value="1"/>
</dbReference>
<dbReference type="AlphaFoldDB" id="A0A6P2CD68"/>
<sequence length="400" mass="41352">MARLVPGSQLAGYVIEEQVGAGGMAVVFRARDAVLGRLAALKVLSPALAADQEFRARFLRESQAVASVEEPHIIPVYGAGEVDGVLYIATKFVSGGDLADLLQREGGVLEQERAAMFIGQVASALDAAHAAGLVHRDVKPGNILVDVVPGRGEHAYLSDFGLSKRAMAVSGLTATGTFLGTPDYCAPEQIRGLPVDGRGDEYSLACMAFALLSGHLPFRRQETMATLFAHLNDPVPPLSQYRGGLPPGMDAVLARGLAKEPGDRYVRCGEFAAALLEVVAGAGHASADGTRVDRPAPQTRREYTPPPSAQPSSAQAPSSRPPHVPETAVSRPPHVLDTPASAFPAAAAARPVSRPAPPPPAAGQGGKLPVVSRSAVIAGLAAAAALAIIILLHVLGIGGY</sequence>
<evidence type="ECO:0000256" key="8">
    <source>
        <dbReference type="SAM" id="MobiDB-lite"/>
    </source>
</evidence>
<keyword evidence="4 7" id="KW-0547">Nucleotide-binding</keyword>
<evidence type="ECO:0000259" key="10">
    <source>
        <dbReference type="PROSITE" id="PS50011"/>
    </source>
</evidence>
<dbReference type="PANTHER" id="PTHR43289">
    <property type="entry name" value="MITOGEN-ACTIVATED PROTEIN KINASE KINASE KINASE 20-RELATED"/>
    <property type="match status" value="1"/>
</dbReference>